<protein>
    <submittedName>
        <fullName evidence="9">Carbohydrate ABC transporter permease</fullName>
    </submittedName>
</protein>
<dbReference type="GO" id="GO:0005886">
    <property type="term" value="C:plasma membrane"/>
    <property type="evidence" value="ECO:0007669"/>
    <property type="project" value="UniProtKB-SubCell"/>
</dbReference>
<evidence type="ECO:0000256" key="2">
    <source>
        <dbReference type="ARBA" id="ARBA00022448"/>
    </source>
</evidence>
<name>A0A6B8RTJ2_9BACL</name>
<evidence type="ECO:0000256" key="7">
    <source>
        <dbReference type="RuleBase" id="RU363032"/>
    </source>
</evidence>
<evidence type="ECO:0000313" key="9">
    <source>
        <dbReference type="EMBL" id="QGQ98773.1"/>
    </source>
</evidence>
<evidence type="ECO:0000256" key="4">
    <source>
        <dbReference type="ARBA" id="ARBA00022692"/>
    </source>
</evidence>
<dbReference type="Pfam" id="PF00528">
    <property type="entry name" value="BPD_transp_1"/>
    <property type="match status" value="1"/>
</dbReference>
<sequence>MKSLKQSKLSTSIYTLLMYILALFFIYPFFVLFVSTFKEEKYIFDPSYIPNFLDFSNYRLVFSSPTFFTALLNTVLICVVTLFILIIVSSMAGYVVSRSNEFLFKSMYYIFVFALIIPTQANMVVLFRLGTTLHIINTIPYLILLYVAGNVSYTSLIYAGFTKSIPRQLEEAASIDGCSRLKTFILIIFPLLLPATATVVVVEVFWYWNDLQGPLIFLNNGKVHTLMLEIYNFRSFIGSTSYTTTAWGPVSTICLIATIPVLIFFMFTQKYLLNALTVGAIKG</sequence>
<keyword evidence="3" id="KW-1003">Cell membrane</keyword>
<keyword evidence="2 7" id="KW-0813">Transport</keyword>
<keyword evidence="4 7" id="KW-0812">Transmembrane</keyword>
<dbReference type="Proteomes" id="UP000426246">
    <property type="component" value="Chromosome"/>
</dbReference>
<dbReference type="RefSeq" id="WP_155703883.1">
    <property type="nucleotide sequence ID" value="NZ_CP034235.1"/>
</dbReference>
<dbReference type="InterPro" id="IPR035906">
    <property type="entry name" value="MetI-like_sf"/>
</dbReference>
<feature type="transmembrane region" description="Helical" evidence="7">
    <location>
        <begin position="12"/>
        <end position="34"/>
    </location>
</feature>
<evidence type="ECO:0000256" key="5">
    <source>
        <dbReference type="ARBA" id="ARBA00022989"/>
    </source>
</evidence>
<keyword evidence="6 7" id="KW-0472">Membrane</keyword>
<evidence type="ECO:0000313" key="10">
    <source>
        <dbReference type="Proteomes" id="UP000426246"/>
    </source>
</evidence>
<dbReference type="Gene3D" id="1.10.3720.10">
    <property type="entry name" value="MetI-like"/>
    <property type="match status" value="1"/>
</dbReference>
<dbReference type="GO" id="GO:0055085">
    <property type="term" value="P:transmembrane transport"/>
    <property type="evidence" value="ECO:0007669"/>
    <property type="project" value="InterPro"/>
</dbReference>
<dbReference type="InterPro" id="IPR000515">
    <property type="entry name" value="MetI-like"/>
</dbReference>
<organism evidence="9 10">
    <name type="scientific">Paenibacillus psychroresistens</name>
    <dbReference type="NCBI Taxonomy" id="1778678"/>
    <lineage>
        <taxon>Bacteria</taxon>
        <taxon>Bacillati</taxon>
        <taxon>Bacillota</taxon>
        <taxon>Bacilli</taxon>
        <taxon>Bacillales</taxon>
        <taxon>Paenibacillaceae</taxon>
        <taxon>Paenibacillus</taxon>
    </lineage>
</organism>
<dbReference type="PROSITE" id="PS50928">
    <property type="entry name" value="ABC_TM1"/>
    <property type="match status" value="1"/>
</dbReference>
<dbReference type="PANTHER" id="PTHR43744">
    <property type="entry name" value="ABC TRANSPORTER PERMEASE PROTEIN MG189-RELATED-RELATED"/>
    <property type="match status" value="1"/>
</dbReference>
<dbReference type="KEGG" id="ppsc:EHS13_29805"/>
<accession>A0A6B8RTJ2</accession>
<gene>
    <name evidence="9" type="ORF">EHS13_29805</name>
</gene>
<evidence type="ECO:0000256" key="6">
    <source>
        <dbReference type="ARBA" id="ARBA00023136"/>
    </source>
</evidence>
<reference evidence="10" key="1">
    <citation type="submission" date="2018-11" db="EMBL/GenBank/DDBJ databases">
        <title>Complete genome sequence of Paenibacillus sp. ML311-T8.</title>
        <authorList>
            <person name="Nam Y.-D."/>
            <person name="Kang J."/>
            <person name="Chung W.-H."/>
            <person name="Park Y.S."/>
        </authorList>
    </citation>
    <scope>NUCLEOTIDE SEQUENCE [LARGE SCALE GENOMIC DNA]</scope>
    <source>
        <strain evidence="10">ML311-T8</strain>
    </source>
</reference>
<comment type="subcellular location">
    <subcellularLocation>
        <location evidence="1 7">Cell membrane</location>
        <topology evidence="1 7">Multi-pass membrane protein</topology>
    </subcellularLocation>
</comment>
<dbReference type="AlphaFoldDB" id="A0A6B8RTJ2"/>
<feature type="transmembrane region" description="Helical" evidence="7">
    <location>
        <begin position="139"/>
        <end position="162"/>
    </location>
</feature>
<feature type="transmembrane region" description="Helical" evidence="7">
    <location>
        <begin position="67"/>
        <end position="96"/>
    </location>
</feature>
<feature type="transmembrane region" description="Helical" evidence="7">
    <location>
        <begin position="246"/>
        <end position="267"/>
    </location>
</feature>
<proteinExistence type="inferred from homology"/>
<feature type="transmembrane region" description="Helical" evidence="7">
    <location>
        <begin position="108"/>
        <end position="127"/>
    </location>
</feature>
<keyword evidence="5 7" id="KW-1133">Transmembrane helix</keyword>
<dbReference type="OrthoDB" id="2556374at2"/>
<feature type="domain" description="ABC transmembrane type-1" evidence="8">
    <location>
        <begin position="71"/>
        <end position="268"/>
    </location>
</feature>
<evidence type="ECO:0000259" key="8">
    <source>
        <dbReference type="PROSITE" id="PS50928"/>
    </source>
</evidence>
<dbReference type="SUPFAM" id="SSF161098">
    <property type="entry name" value="MetI-like"/>
    <property type="match status" value="1"/>
</dbReference>
<keyword evidence="10" id="KW-1185">Reference proteome</keyword>
<dbReference type="EMBL" id="CP034235">
    <property type="protein sequence ID" value="QGQ98773.1"/>
    <property type="molecule type" value="Genomic_DNA"/>
</dbReference>
<comment type="similarity">
    <text evidence="7">Belongs to the binding-protein-dependent transport system permease family.</text>
</comment>
<dbReference type="PANTHER" id="PTHR43744:SF8">
    <property type="entry name" value="SN-GLYCEROL-3-PHOSPHATE TRANSPORT SYSTEM PERMEASE PROTEIN UGPE"/>
    <property type="match status" value="1"/>
</dbReference>
<dbReference type="CDD" id="cd06261">
    <property type="entry name" value="TM_PBP2"/>
    <property type="match status" value="1"/>
</dbReference>
<feature type="transmembrane region" description="Helical" evidence="7">
    <location>
        <begin position="183"/>
        <end position="208"/>
    </location>
</feature>
<evidence type="ECO:0000256" key="3">
    <source>
        <dbReference type="ARBA" id="ARBA00022475"/>
    </source>
</evidence>
<evidence type="ECO:0000256" key="1">
    <source>
        <dbReference type="ARBA" id="ARBA00004651"/>
    </source>
</evidence>